<gene>
    <name evidence="1" type="ORF">MMF93_24370</name>
</gene>
<dbReference type="Proteomes" id="UP001202244">
    <property type="component" value="Chromosome"/>
</dbReference>
<evidence type="ECO:0000313" key="2">
    <source>
        <dbReference type="Proteomes" id="UP001202244"/>
    </source>
</evidence>
<protein>
    <recommendedName>
        <fullName evidence="3">Molecular chaperone DnaJ</fullName>
    </recommendedName>
</protein>
<evidence type="ECO:0008006" key="3">
    <source>
        <dbReference type="Google" id="ProtNLM"/>
    </source>
</evidence>
<keyword evidence="2" id="KW-1185">Reference proteome</keyword>
<dbReference type="EMBL" id="CP093846">
    <property type="protein sequence ID" value="UNS99241.1"/>
    <property type="molecule type" value="Genomic_DNA"/>
</dbReference>
<name>A0ABY3XXJ6_9ACTN</name>
<proteinExistence type="predicted"/>
<accession>A0ABY3XXJ6</accession>
<dbReference type="RefSeq" id="WP_242754784.1">
    <property type="nucleotide sequence ID" value="NZ_CP093846.1"/>
</dbReference>
<sequence>MPARPRSAAKPKKCQPCKGTGEITETVRVGARKGRATDDKQSALCTECWGSGEAQ</sequence>
<organism evidence="1 2">
    <name type="scientific">Streptomyces tubbatahanensis</name>
    <dbReference type="NCBI Taxonomy" id="2923272"/>
    <lineage>
        <taxon>Bacteria</taxon>
        <taxon>Bacillati</taxon>
        <taxon>Actinomycetota</taxon>
        <taxon>Actinomycetes</taxon>
        <taxon>Kitasatosporales</taxon>
        <taxon>Streptomycetaceae</taxon>
        <taxon>Streptomyces</taxon>
    </lineage>
</organism>
<reference evidence="1 2" key="1">
    <citation type="journal article" date="2023" name="Microbiol. Spectr.">
        <title>Synergy between Genome Mining, Metabolomics, and Bioinformatics Uncovers Antibacterial Chlorinated Carbazole Alkaloids and Their Biosynthetic Gene Cluster from Streptomyces tubbatahanensis sp. nov., a Novel Actinomycete Isolated from Sulu Sea, Philippines.</title>
        <authorList>
            <person name="Tenebro C.P."/>
            <person name="Trono D.J.V.L."/>
            <person name="Balida L.A.P."/>
            <person name="Bayog L.K.A."/>
            <person name="Bruna J.R."/>
            <person name="Sabido E.M."/>
            <person name="Caspe D.P.C."/>
            <person name="de Los Santos E.L.C."/>
            <person name="Saludes J.P."/>
            <person name="Dalisay D.S."/>
        </authorList>
    </citation>
    <scope>NUCLEOTIDE SEQUENCE [LARGE SCALE GENOMIC DNA]</scope>
    <source>
        <strain evidence="1 2">DSD3025</strain>
    </source>
</reference>
<evidence type="ECO:0000313" key="1">
    <source>
        <dbReference type="EMBL" id="UNS99241.1"/>
    </source>
</evidence>